<dbReference type="AlphaFoldDB" id="A0A517YJ32"/>
<dbReference type="InterPro" id="IPR024775">
    <property type="entry name" value="DinB-like"/>
</dbReference>
<dbReference type="SUPFAM" id="SSF109854">
    <property type="entry name" value="DinB/YfiT-like putative metalloenzymes"/>
    <property type="match status" value="1"/>
</dbReference>
<dbReference type="InterPro" id="IPR034660">
    <property type="entry name" value="DinB/YfiT-like"/>
</dbReference>
<evidence type="ECO:0000259" key="1">
    <source>
        <dbReference type="Pfam" id="PF12867"/>
    </source>
</evidence>
<sequence>MVDQSLLAMFDEVRGSLLGVLQGVDQQAALWHPPGLCNHIVWHAGHALVVVEWLTKGPLGLEPEVPAGWFELFSWESKPADTRASQYPPLAIIVAELQAQHVRLRALYAGLSEIDLKGRPLMSQVAPCAKSSCTACRMRQPTKERFGC</sequence>
<dbReference type="Pfam" id="PF12867">
    <property type="entry name" value="DinB_2"/>
    <property type="match status" value="1"/>
</dbReference>
<evidence type="ECO:0000313" key="2">
    <source>
        <dbReference type="EMBL" id="QDU30221.1"/>
    </source>
</evidence>
<gene>
    <name evidence="2" type="ORF">ETAA8_53400</name>
</gene>
<dbReference type="EMBL" id="CP036274">
    <property type="protein sequence ID" value="QDU30221.1"/>
    <property type="molecule type" value="Genomic_DNA"/>
</dbReference>
<proteinExistence type="predicted"/>
<organism evidence="2 3">
    <name type="scientific">Anatilimnocola aggregata</name>
    <dbReference type="NCBI Taxonomy" id="2528021"/>
    <lineage>
        <taxon>Bacteria</taxon>
        <taxon>Pseudomonadati</taxon>
        <taxon>Planctomycetota</taxon>
        <taxon>Planctomycetia</taxon>
        <taxon>Pirellulales</taxon>
        <taxon>Pirellulaceae</taxon>
        <taxon>Anatilimnocola</taxon>
    </lineage>
</organism>
<dbReference type="OrthoDB" id="4295522at2"/>
<dbReference type="RefSeq" id="WP_145095339.1">
    <property type="nucleotide sequence ID" value="NZ_CP036274.1"/>
</dbReference>
<dbReference type="Proteomes" id="UP000315017">
    <property type="component" value="Chromosome"/>
</dbReference>
<feature type="domain" description="DinB-like" evidence="1">
    <location>
        <begin position="10"/>
        <end position="119"/>
    </location>
</feature>
<dbReference type="KEGG" id="aagg:ETAA8_53400"/>
<name>A0A517YJ32_9BACT</name>
<keyword evidence="3" id="KW-1185">Reference proteome</keyword>
<reference evidence="2 3" key="1">
    <citation type="submission" date="2019-02" db="EMBL/GenBank/DDBJ databases">
        <title>Deep-cultivation of Planctomycetes and their phenomic and genomic characterization uncovers novel biology.</title>
        <authorList>
            <person name="Wiegand S."/>
            <person name="Jogler M."/>
            <person name="Boedeker C."/>
            <person name="Pinto D."/>
            <person name="Vollmers J."/>
            <person name="Rivas-Marin E."/>
            <person name="Kohn T."/>
            <person name="Peeters S.H."/>
            <person name="Heuer A."/>
            <person name="Rast P."/>
            <person name="Oberbeckmann S."/>
            <person name="Bunk B."/>
            <person name="Jeske O."/>
            <person name="Meyerdierks A."/>
            <person name="Storesund J.E."/>
            <person name="Kallscheuer N."/>
            <person name="Luecker S."/>
            <person name="Lage O.M."/>
            <person name="Pohl T."/>
            <person name="Merkel B.J."/>
            <person name="Hornburger P."/>
            <person name="Mueller R.-W."/>
            <person name="Bruemmer F."/>
            <person name="Labrenz M."/>
            <person name="Spormann A.M."/>
            <person name="Op den Camp H."/>
            <person name="Overmann J."/>
            <person name="Amann R."/>
            <person name="Jetten M.S.M."/>
            <person name="Mascher T."/>
            <person name="Medema M.H."/>
            <person name="Devos D.P."/>
            <person name="Kaster A.-K."/>
            <person name="Ovreas L."/>
            <person name="Rohde M."/>
            <person name="Galperin M.Y."/>
            <person name="Jogler C."/>
        </authorList>
    </citation>
    <scope>NUCLEOTIDE SEQUENCE [LARGE SCALE GENOMIC DNA]</scope>
    <source>
        <strain evidence="2 3">ETA_A8</strain>
    </source>
</reference>
<dbReference type="Gene3D" id="1.20.120.450">
    <property type="entry name" value="dinb family like domain"/>
    <property type="match status" value="1"/>
</dbReference>
<accession>A0A517YJ32</accession>
<protein>
    <submittedName>
        <fullName evidence="2">DinB superfamily protein</fullName>
    </submittedName>
</protein>
<evidence type="ECO:0000313" key="3">
    <source>
        <dbReference type="Proteomes" id="UP000315017"/>
    </source>
</evidence>